<dbReference type="EMBL" id="JAEVFJ010000008">
    <property type="protein sequence ID" value="KAH8103028.1"/>
    <property type="molecule type" value="Genomic_DNA"/>
</dbReference>
<name>A0A8K0XS47_9AGAR</name>
<comment type="caution">
    <text evidence="2">The sequence shown here is derived from an EMBL/GenBank/DDBJ whole genome shotgun (WGS) entry which is preliminary data.</text>
</comment>
<dbReference type="PANTHER" id="PTHR10666">
    <property type="entry name" value="UBIQUITIN"/>
    <property type="match status" value="1"/>
</dbReference>
<sequence length="449" mass="50166">MSWYPIMASSNPVFATSASSPQPLPFITVRCDSRSILIPRPKTFDAAIQAVRRNFPAVAGREIAFHVTQETISPETVELTSDVWSCVIDMITALDIVVKGLPPTAKMSGGARQARSQESVTLFVKTTTGKTITLAMIPRTAIWLEVAARIMDEEGIPIDQQRLVYGGRQADLNHSLDTYLLQARDEYTVHLITKLRGGKPVIYVFTPRPQAVSVGLNLSRQWEFSAIYPVAKIDSSDPRSKITKGQRIQWNVHTQENGTLLDQATGLEVSYLYWEAVTHNPHVSSGLILDSPPMSRPSTPTTTILPFDPTRAAVGDDDSVLLPALEITPYLDACLKALGLHTEARTSFITYWLPSFLKHQFVAFKFISQKSYEQAAIMDVSPLPDVVVRVFMVFKGVVKEEVNLWSKARARVQEDPRRWRAIVGLDEKDKLQDESLFRVLEWGGMEIIV</sequence>
<dbReference type="InterPro" id="IPR029071">
    <property type="entry name" value="Ubiquitin-like_domsf"/>
</dbReference>
<gene>
    <name evidence="2" type="ORF">BXZ70DRAFT_927741</name>
</gene>
<dbReference type="AlphaFoldDB" id="A0A8K0XS47"/>
<organism evidence="2 3">
    <name type="scientific">Cristinia sonorae</name>
    <dbReference type="NCBI Taxonomy" id="1940300"/>
    <lineage>
        <taxon>Eukaryota</taxon>
        <taxon>Fungi</taxon>
        <taxon>Dikarya</taxon>
        <taxon>Basidiomycota</taxon>
        <taxon>Agaricomycotina</taxon>
        <taxon>Agaricomycetes</taxon>
        <taxon>Agaricomycetidae</taxon>
        <taxon>Agaricales</taxon>
        <taxon>Pleurotineae</taxon>
        <taxon>Stephanosporaceae</taxon>
        <taxon>Cristinia</taxon>
    </lineage>
</organism>
<dbReference type="PROSITE" id="PS50053">
    <property type="entry name" value="UBIQUITIN_2"/>
    <property type="match status" value="1"/>
</dbReference>
<dbReference type="Proteomes" id="UP000813824">
    <property type="component" value="Unassembled WGS sequence"/>
</dbReference>
<keyword evidence="3" id="KW-1185">Reference proteome</keyword>
<proteinExistence type="predicted"/>
<dbReference type="OrthoDB" id="428577at2759"/>
<dbReference type="InterPro" id="IPR050158">
    <property type="entry name" value="Ubiquitin_ubiquitin-like"/>
</dbReference>
<feature type="domain" description="Ubiquitin-like" evidence="1">
    <location>
        <begin position="120"/>
        <end position="198"/>
    </location>
</feature>
<evidence type="ECO:0000259" key="1">
    <source>
        <dbReference type="PROSITE" id="PS50053"/>
    </source>
</evidence>
<dbReference type="InterPro" id="IPR000626">
    <property type="entry name" value="Ubiquitin-like_dom"/>
</dbReference>
<dbReference type="Pfam" id="PF00240">
    <property type="entry name" value="ubiquitin"/>
    <property type="match status" value="1"/>
</dbReference>
<evidence type="ECO:0000313" key="3">
    <source>
        <dbReference type="Proteomes" id="UP000813824"/>
    </source>
</evidence>
<dbReference type="SMART" id="SM00213">
    <property type="entry name" value="UBQ"/>
    <property type="match status" value="1"/>
</dbReference>
<reference evidence="2" key="1">
    <citation type="journal article" date="2021" name="New Phytol.">
        <title>Evolutionary innovations through gain and loss of genes in the ectomycorrhizal Boletales.</title>
        <authorList>
            <person name="Wu G."/>
            <person name="Miyauchi S."/>
            <person name="Morin E."/>
            <person name="Kuo A."/>
            <person name="Drula E."/>
            <person name="Varga T."/>
            <person name="Kohler A."/>
            <person name="Feng B."/>
            <person name="Cao Y."/>
            <person name="Lipzen A."/>
            <person name="Daum C."/>
            <person name="Hundley H."/>
            <person name="Pangilinan J."/>
            <person name="Johnson J."/>
            <person name="Barry K."/>
            <person name="LaButti K."/>
            <person name="Ng V."/>
            <person name="Ahrendt S."/>
            <person name="Min B."/>
            <person name="Choi I.G."/>
            <person name="Park H."/>
            <person name="Plett J.M."/>
            <person name="Magnuson J."/>
            <person name="Spatafora J.W."/>
            <person name="Nagy L.G."/>
            <person name="Henrissat B."/>
            <person name="Grigoriev I.V."/>
            <person name="Yang Z.L."/>
            <person name="Xu J."/>
            <person name="Martin F.M."/>
        </authorList>
    </citation>
    <scope>NUCLEOTIDE SEQUENCE</scope>
    <source>
        <strain evidence="2">KKN 215</strain>
    </source>
</reference>
<protein>
    <recommendedName>
        <fullName evidence="1">Ubiquitin-like domain-containing protein</fullName>
    </recommendedName>
</protein>
<dbReference type="Gene3D" id="3.10.20.90">
    <property type="entry name" value="Phosphatidylinositol 3-kinase Catalytic Subunit, Chain A, domain 1"/>
    <property type="match status" value="1"/>
</dbReference>
<dbReference type="SUPFAM" id="SSF54236">
    <property type="entry name" value="Ubiquitin-like"/>
    <property type="match status" value="1"/>
</dbReference>
<accession>A0A8K0XS47</accession>
<evidence type="ECO:0000313" key="2">
    <source>
        <dbReference type="EMBL" id="KAH8103028.1"/>
    </source>
</evidence>